<evidence type="ECO:0000313" key="1">
    <source>
        <dbReference type="EMBL" id="MDR6843695.1"/>
    </source>
</evidence>
<name>A0ABU1S0I2_9FLAO</name>
<protein>
    <submittedName>
        <fullName evidence="1">Uncharacterized protein</fullName>
    </submittedName>
</protein>
<gene>
    <name evidence="1" type="ORF">J2W95_000375</name>
</gene>
<proteinExistence type="predicted"/>
<organism evidence="1 2">
    <name type="scientific">Flavobacterium granuli</name>
    <dbReference type="NCBI Taxonomy" id="280093"/>
    <lineage>
        <taxon>Bacteria</taxon>
        <taxon>Pseudomonadati</taxon>
        <taxon>Bacteroidota</taxon>
        <taxon>Flavobacteriia</taxon>
        <taxon>Flavobacteriales</taxon>
        <taxon>Flavobacteriaceae</taxon>
        <taxon>Flavobacterium</taxon>
    </lineage>
</organism>
<accession>A0ABU1S0I2</accession>
<evidence type="ECO:0000313" key="2">
    <source>
        <dbReference type="Proteomes" id="UP001261871"/>
    </source>
</evidence>
<keyword evidence="2" id="KW-1185">Reference proteome</keyword>
<dbReference type="EMBL" id="JAVDTX010000001">
    <property type="protein sequence ID" value="MDR6843695.1"/>
    <property type="molecule type" value="Genomic_DNA"/>
</dbReference>
<sequence>MKERKDKWQFKISLTNKVIDLEKFTKSNIKT</sequence>
<comment type="caution">
    <text evidence="1">The sequence shown here is derived from an EMBL/GenBank/DDBJ whole genome shotgun (WGS) entry which is preliminary data.</text>
</comment>
<reference evidence="1 2" key="1">
    <citation type="submission" date="2023-07" db="EMBL/GenBank/DDBJ databases">
        <title>Sorghum-associated microbial communities from plants grown in Nebraska, USA.</title>
        <authorList>
            <person name="Schachtman D."/>
        </authorList>
    </citation>
    <scope>NUCLEOTIDE SEQUENCE [LARGE SCALE GENOMIC DNA]</scope>
    <source>
        <strain evidence="1 2">BE124</strain>
    </source>
</reference>
<dbReference type="Proteomes" id="UP001261871">
    <property type="component" value="Unassembled WGS sequence"/>
</dbReference>